<feature type="region of interest" description="Disordered" evidence="7">
    <location>
        <begin position="85"/>
        <end position="104"/>
    </location>
</feature>
<dbReference type="GO" id="GO:0005778">
    <property type="term" value="C:peroxisomal membrane"/>
    <property type="evidence" value="ECO:0007669"/>
    <property type="project" value="TreeGrafter"/>
</dbReference>
<evidence type="ECO:0000256" key="5">
    <source>
        <dbReference type="ARBA" id="ARBA00022989"/>
    </source>
</evidence>
<dbReference type="SUPFAM" id="SSF57889">
    <property type="entry name" value="Cysteine-rich domain"/>
    <property type="match status" value="1"/>
</dbReference>
<feature type="transmembrane region" description="Helical" evidence="8">
    <location>
        <begin position="290"/>
        <end position="317"/>
    </location>
</feature>
<keyword evidence="2 8" id="KW-0812">Transmembrane</keyword>
<dbReference type="Proteomes" id="UP000242381">
    <property type="component" value="Unassembled WGS sequence"/>
</dbReference>
<dbReference type="InterPro" id="IPR046349">
    <property type="entry name" value="C1-like_sf"/>
</dbReference>
<dbReference type="AlphaFoldDB" id="A0A1X0RML0"/>
<dbReference type="InterPro" id="IPR006614">
    <property type="entry name" value="Peroxin/Ferlin"/>
</dbReference>
<evidence type="ECO:0000256" key="6">
    <source>
        <dbReference type="ARBA" id="ARBA00023136"/>
    </source>
</evidence>
<dbReference type="Gene3D" id="3.30.60.20">
    <property type="match status" value="1"/>
</dbReference>
<dbReference type="PANTHER" id="PTHR31679:SF2">
    <property type="entry name" value="PEROXISOMAL MEMBRANE PROTEIN PEX30-RELATED"/>
    <property type="match status" value="1"/>
</dbReference>
<evidence type="ECO:0000313" key="10">
    <source>
        <dbReference type="EMBL" id="ORE13214.1"/>
    </source>
</evidence>
<feature type="domain" description="Phorbol-ester/DAG-type" evidence="9">
    <location>
        <begin position="27"/>
        <end position="76"/>
    </location>
</feature>
<dbReference type="SMART" id="SM00109">
    <property type="entry name" value="C1"/>
    <property type="match status" value="1"/>
</dbReference>
<dbReference type="SMART" id="SM00693">
    <property type="entry name" value="DysFN"/>
    <property type="match status" value="1"/>
</dbReference>
<dbReference type="InterPro" id="IPR002219">
    <property type="entry name" value="PKC_DAG/PE"/>
</dbReference>
<dbReference type="InterPro" id="IPR052646">
    <property type="entry name" value="Peroxisomal_PEX28-32"/>
</dbReference>
<dbReference type="GO" id="GO:0046872">
    <property type="term" value="F:metal ion binding"/>
    <property type="evidence" value="ECO:0007669"/>
    <property type="project" value="UniProtKB-KW"/>
</dbReference>
<gene>
    <name evidence="10" type="ORF">BCV71DRAFT_239476</name>
</gene>
<dbReference type="GO" id="GO:0007031">
    <property type="term" value="P:peroxisome organization"/>
    <property type="evidence" value="ECO:0007669"/>
    <property type="project" value="UniProtKB-ARBA"/>
</dbReference>
<evidence type="ECO:0000256" key="2">
    <source>
        <dbReference type="ARBA" id="ARBA00022692"/>
    </source>
</evidence>
<organism evidence="10 11">
    <name type="scientific">Rhizopus microsporus</name>
    <dbReference type="NCBI Taxonomy" id="58291"/>
    <lineage>
        <taxon>Eukaryota</taxon>
        <taxon>Fungi</taxon>
        <taxon>Fungi incertae sedis</taxon>
        <taxon>Mucoromycota</taxon>
        <taxon>Mucoromycotina</taxon>
        <taxon>Mucoromycetes</taxon>
        <taxon>Mucorales</taxon>
        <taxon>Mucorineae</taxon>
        <taxon>Rhizopodaceae</taxon>
        <taxon>Rhizopus</taxon>
    </lineage>
</organism>
<dbReference type="Pfam" id="PF00130">
    <property type="entry name" value="C1_1"/>
    <property type="match status" value="1"/>
</dbReference>
<sequence length="490" mass="56831">MIFVKDNDSLDDFCSGFVWTMIQPLKYHLFSEKNFQGLVYCDYCGKLLWGLARQGVQCSECGYNCHLTCSDKVIQCRPTRRWSPDSLSVTDSEPDSISKYSASKARPSLDSLRYLDDDTGSIGRKPRSTSNMYDDMPPSRSMKNLDESLKSPTLLSNNRSYRKSLKQYLQKTNTLGDTDDMSPQATAKAFTRLVARSRAFFYLAEFVYDIYCWKNSLHSLFVALFWISTFGTRPQEHASQVLAPRYNENTIEYYRNLEQMQHTFIFFIRLYDNIAYHLHHINLDNSAYRILLASSAFTSLMFFYIGRYLIMMVGLLILFNKTWIGSFMEVILLFLVELLQTCIDIIQKLAFRTSIPERKPIEVSVYENQRWWAGTGYTSQMLRSERAAWSNITGLEPLPPKEDIPPPAHYTWTKDDWCLDTTGPWIDDVLGIVMTVDCDQDGWVYSDHKWSNPVGASELHKVGTNGQIDNTKTLTRRRRWYRKAIPIHSL</sequence>
<dbReference type="PANTHER" id="PTHR31679">
    <property type="entry name" value="PEROXISOMAL MEMBRANE PROTEIN PEX30-RELATED"/>
    <property type="match status" value="1"/>
</dbReference>
<evidence type="ECO:0000256" key="8">
    <source>
        <dbReference type="SAM" id="Phobius"/>
    </source>
</evidence>
<proteinExistence type="predicted"/>
<dbReference type="OMA" id="VYTDHRW"/>
<keyword evidence="4" id="KW-0862">Zinc</keyword>
<dbReference type="GO" id="GO:0012505">
    <property type="term" value="C:endomembrane system"/>
    <property type="evidence" value="ECO:0007669"/>
    <property type="project" value="UniProtKB-SubCell"/>
</dbReference>
<name>A0A1X0RML0_RHIZD</name>
<dbReference type="InterPro" id="IPR010482">
    <property type="entry name" value="TECPR1-like_DysF"/>
</dbReference>
<dbReference type="VEuPathDB" id="FungiDB:BCV72DRAFT_214500"/>
<accession>A0A1X0RML0</accession>
<keyword evidence="6 8" id="KW-0472">Membrane</keyword>
<dbReference type="EMBL" id="KV921557">
    <property type="protein sequence ID" value="ORE13214.1"/>
    <property type="molecule type" value="Genomic_DNA"/>
</dbReference>
<keyword evidence="3" id="KW-0479">Metal-binding</keyword>
<evidence type="ECO:0000256" key="3">
    <source>
        <dbReference type="ARBA" id="ARBA00022723"/>
    </source>
</evidence>
<dbReference type="Pfam" id="PF06398">
    <property type="entry name" value="Pex24p"/>
    <property type="match status" value="1"/>
</dbReference>
<evidence type="ECO:0000256" key="1">
    <source>
        <dbReference type="ARBA" id="ARBA00004127"/>
    </source>
</evidence>
<evidence type="ECO:0000256" key="7">
    <source>
        <dbReference type="SAM" id="MobiDB-lite"/>
    </source>
</evidence>
<evidence type="ECO:0000256" key="4">
    <source>
        <dbReference type="ARBA" id="ARBA00022833"/>
    </source>
</evidence>
<keyword evidence="5 8" id="KW-1133">Transmembrane helix</keyword>
<reference evidence="10 11" key="1">
    <citation type="journal article" date="2016" name="Proc. Natl. Acad. Sci. U.S.A.">
        <title>Lipid metabolic changes in an early divergent fungus govern the establishment of a mutualistic symbiosis with endobacteria.</title>
        <authorList>
            <person name="Lastovetsky O.A."/>
            <person name="Gaspar M.L."/>
            <person name="Mondo S.J."/>
            <person name="LaButti K.M."/>
            <person name="Sandor L."/>
            <person name="Grigoriev I.V."/>
            <person name="Henry S.A."/>
            <person name="Pawlowska T.E."/>
        </authorList>
    </citation>
    <scope>NUCLEOTIDE SEQUENCE [LARGE SCALE GENOMIC DNA]</scope>
    <source>
        <strain evidence="10 11">ATCC 11559</strain>
    </source>
</reference>
<comment type="subcellular location">
    <subcellularLocation>
        <location evidence="1">Endomembrane system</location>
        <topology evidence="1">Multi-pass membrane protein</topology>
    </subcellularLocation>
</comment>
<feature type="region of interest" description="Disordered" evidence="7">
    <location>
        <begin position="116"/>
        <end position="149"/>
    </location>
</feature>
<protein>
    <recommendedName>
        <fullName evidence="9">Phorbol-ester/DAG-type domain-containing protein</fullName>
    </recommendedName>
</protein>
<evidence type="ECO:0000313" key="11">
    <source>
        <dbReference type="Proteomes" id="UP000242381"/>
    </source>
</evidence>
<evidence type="ECO:0000259" key="9">
    <source>
        <dbReference type="PROSITE" id="PS50081"/>
    </source>
</evidence>
<dbReference type="PROSITE" id="PS50081">
    <property type="entry name" value="ZF_DAG_PE_2"/>
    <property type="match status" value="1"/>
</dbReference>
<dbReference type="PROSITE" id="PS00479">
    <property type="entry name" value="ZF_DAG_PE_1"/>
    <property type="match status" value="1"/>
</dbReference>